<name>M2Q1U9_CERS8</name>
<sequence length="810" mass="89684">MTWATGEKLQLLNQHMPEFLSHKASGTTGLFWNFINDQWRAQWPDPAGPQGEEAKESRMKQIRMWYHNHSRPQSGNGQQSLLNLGRKPHTRKPHSWQVYMKLYWDDLRTLDLNSEITQQRAYKNSHKFKWTQAQYEKVKHDPAVMEAIQRSLAARANGTSVENLEDTEVVEEVMTEQAQAEAARVQKAKMLQKSIDKVAPTIKQALKEILKDTGMIGMIMVGGPVPITGGKINLFRACTATDGESNFFKFLSNVNDDLLIPFCTFLDRSYPQSARDSIAFPVNQQIPIQEYMQLLEGQSQSRSKHEASSASKVPGPLGTSSATGNVNLHAKVTGSAKTSSTITFDGHNLRAIANATADGLNTNANSEVLPPPDVVLVNLTADAEVTAISDVEHSPQARRTTSCPRASSDASTVSLETQHDLNIARNLDMMKLVDMEFPSIPMPSNFSNPTPAKPHLQLPAASSQFTRCSARLSTAAQHVESPADKDPAISSSGNPPAVAEVDDVAPQPQDGSQGHKETSSTHSAAPSAAASSIRPAWLIDTEKHFRDLPNPPRLWSSLVDALLQFELTRGLPNEKARYQQVHYKARPEAVGIWIKNDRKWDFVPADTQSSDYSQHVVQWWRSLQPPFRHGDWPHFRIHYTGETDWGVLLQGGTNGIFLVVLAFWWLSRKASTDTAVLDLNDLIADVTWVLREMTDDLNGGHVASGSLSKKGKRKAGQEGITENTDKAGCKRGERGMQERGHAVASERTQRERRGARTEERGRSAGVWSIGPSMQHVTYVARAESGKVCEKDENAEATVPLSTAGYTLPRY</sequence>
<feature type="region of interest" description="Disordered" evidence="1">
    <location>
        <begin position="472"/>
        <end position="531"/>
    </location>
</feature>
<dbReference type="EMBL" id="KB445843">
    <property type="protein sequence ID" value="EMD30793.1"/>
    <property type="molecule type" value="Genomic_DNA"/>
</dbReference>
<feature type="compositionally biased region" description="Polar residues" evidence="1">
    <location>
        <begin position="397"/>
        <end position="414"/>
    </location>
</feature>
<keyword evidence="2" id="KW-0472">Membrane</keyword>
<reference evidence="3 4" key="1">
    <citation type="journal article" date="2012" name="Proc. Natl. Acad. Sci. U.S.A.">
        <title>Comparative genomics of Ceriporiopsis subvermispora and Phanerochaete chrysosporium provide insight into selective ligninolysis.</title>
        <authorList>
            <person name="Fernandez-Fueyo E."/>
            <person name="Ruiz-Duenas F.J."/>
            <person name="Ferreira P."/>
            <person name="Floudas D."/>
            <person name="Hibbett D.S."/>
            <person name="Canessa P."/>
            <person name="Larrondo L.F."/>
            <person name="James T.Y."/>
            <person name="Seelenfreund D."/>
            <person name="Lobos S."/>
            <person name="Polanco R."/>
            <person name="Tello M."/>
            <person name="Honda Y."/>
            <person name="Watanabe T."/>
            <person name="Watanabe T."/>
            <person name="Ryu J.S."/>
            <person name="Kubicek C.P."/>
            <person name="Schmoll M."/>
            <person name="Gaskell J."/>
            <person name="Hammel K.E."/>
            <person name="St John F.J."/>
            <person name="Vanden Wymelenberg A."/>
            <person name="Sabat G."/>
            <person name="Splinter BonDurant S."/>
            <person name="Syed K."/>
            <person name="Yadav J.S."/>
            <person name="Doddapaneni H."/>
            <person name="Subramanian V."/>
            <person name="Lavin J.L."/>
            <person name="Oguiza J.A."/>
            <person name="Perez G."/>
            <person name="Pisabarro A.G."/>
            <person name="Ramirez L."/>
            <person name="Santoyo F."/>
            <person name="Master E."/>
            <person name="Coutinho P.M."/>
            <person name="Henrissat B."/>
            <person name="Lombard V."/>
            <person name="Magnuson J.K."/>
            <person name="Kuees U."/>
            <person name="Hori C."/>
            <person name="Igarashi K."/>
            <person name="Samejima M."/>
            <person name="Held B.W."/>
            <person name="Barry K.W."/>
            <person name="LaButti K.M."/>
            <person name="Lapidus A."/>
            <person name="Lindquist E.A."/>
            <person name="Lucas S.M."/>
            <person name="Riley R."/>
            <person name="Salamov A.A."/>
            <person name="Hoffmeister D."/>
            <person name="Schwenk D."/>
            <person name="Hadar Y."/>
            <person name="Yarden O."/>
            <person name="de Vries R.P."/>
            <person name="Wiebenga A."/>
            <person name="Stenlid J."/>
            <person name="Eastwood D."/>
            <person name="Grigoriev I.V."/>
            <person name="Berka R.M."/>
            <person name="Blanchette R.A."/>
            <person name="Kersten P."/>
            <person name="Martinez A.T."/>
            <person name="Vicuna R."/>
            <person name="Cullen D."/>
        </authorList>
    </citation>
    <scope>NUCLEOTIDE SEQUENCE [LARGE SCALE GENOMIC DNA]</scope>
    <source>
        <strain evidence="3 4">B</strain>
    </source>
</reference>
<dbReference type="OrthoDB" id="3262009at2759"/>
<dbReference type="AlphaFoldDB" id="M2Q1U9"/>
<keyword evidence="2" id="KW-0812">Transmembrane</keyword>
<evidence type="ECO:0000313" key="3">
    <source>
        <dbReference type="EMBL" id="EMD30793.1"/>
    </source>
</evidence>
<feature type="transmembrane region" description="Helical" evidence="2">
    <location>
        <begin position="645"/>
        <end position="666"/>
    </location>
</feature>
<evidence type="ECO:0000313" key="4">
    <source>
        <dbReference type="Proteomes" id="UP000016930"/>
    </source>
</evidence>
<organism evidence="3 4">
    <name type="scientific">Ceriporiopsis subvermispora (strain B)</name>
    <name type="common">White-rot fungus</name>
    <name type="synonym">Gelatoporia subvermispora</name>
    <dbReference type="NCBI Taxonomy" id="914234"/>
    <lineage>
        <taxon>Eukaryota</taxon>
        <taxon>Fungi</taxon>
        <taxon>Dikarya</taxon>
        <taxon>Basidiomycota</taxon>
        <taxon>Agaricomycotina</taxon>
        <taxon>Agaricomycetes</taxon>
        <taxon>Polyporales</taxon>
        <taxon>Gelatoporiaceae</taxon>
        <taxon>Gelatoporia</taxon>
    </lineage>
</organism>
<keyword evidence="2" id="KW-1133">Transmembrane helix</keyword>
<feature type="region of interest" description="Disordered" evidence="1">
    <location>
        <begin position="297"/>
        <end position="325"/>
    </location>
</feature>
<feature type="region of interest" description="Disordered" evidence="1">
    <location>
        <begin position="391"/>
        <end position="414"/>
    </location>
</feature>
<dbReference type="STRING" id="914234.M2Q1U9"/>
<feature type="compositionally biased region" description="Basic and acidic residues" evidence="1">
    <location>
        <begin position="723"/>
        <end position="741"/>
    </location>
</feature>
<proteinExistence type="predicted"/>
<accession>M2Q1U9</accession>
<keyword evidence="4" id="KW-1185">Reference proteome</keyword>
<feature type="compositionally biased region" description="Basic and acidic residues" evidence="1">
    <location>
        <begin position="747"/>
        <end position="762"/>
    </location>
</feature>
<dbReference type="HOGENOM" id="CLU_020082_0_0_1"/>
<feature type="compositionally biased region" description="Low complexity" evidence="1">
    <location>
        <begin position="520"/>
        <end position="531"/>
    </location>
</feature>
<feature type="region of interest" description="Disordered" evidence="1">
    <location>
        <begin position="700"/>
        <end position="765"/>
    </location>
</feature>
<dbReference type="Proteomes" id="UP000016930">
    <property type="component" value="Unassembled WGS sequence"/>
</dbReference>
<gene>
    <name evidence="3" type="ORF">CERSUDRAFT_78616</name>
</gene>
<evidence type="ECO:0000256" key="2">
    <source>
        <dbReference type="SAM" id="Phobius"/>
    </source>
</evidence>
<protein>
    <submittedName>
        <fullName evidence="3">Uncharacterized protein</fullName>
    </submittedName>
</protein>
<evidence type="ECO:0000256" key="1">
    <source>
        <dbReference type="SAM" id="MobiDB-lite"/>
    </source>
</evidence>